<protein>
    <submittedName>
        <fullName evidence="11">Phospho-sugar mutase</fullName>
    </submittedName>
</protein>
<sequence>MDSKEILKRAKEYIASEKDERFRKEIVDLVEKNDMKELEDRFYQNLEFGTAGLRGIMGGGTNRMNTLEINLATQGLANYLIKTFPEKAKKGELSAVIAYDSRVNSDIFAEATACILAANKIKAYLFTGLRPTPELSFAIRYLKADTGVVVTASHNPKMYNGYKAYWNNGAQVTEPHDKGIIKEVNAVKSVKTISKDEALKEGMIIPIDKEIDEKFWAMCKAQLFRPALIKEKAKDVKIVYTPLHGTGAMHVEKVLGDLGLKVITVPEQRKPDGNFPTVEKPNPEEATALQLALALGEKEKADCIMATDPDADRFGSAFPKKDGKFQLVTGNQMGALLLDYILLSRKETGRLPDNAAIVRTIVTSPFCDSICKKYGVKVFECLTGFKWIAAIEDEMESTGKNSYVFGFEESYGYKIEKEVFDKDGISAAAMCAEMTLYWRSKGKSVLERLDELYEEFGYFEDTAISQYFYGSSGASTMKGIMTKLREEGLKTLGNKKVLNIRDIDRSVSFSPDNPEKKEKVELPKSNVLQFFLEGGTIVSARPSGTEPKIKFYINASTPIKTSLDSARNASQEVCNAVNADIKRILDAAGK</sequence>
<accession>A0A975F004</accession>
<evidence type="ECO:0000256" key="3">
    <source>
        <dbReference type="ARBA" id="ARBA00022553"/>
    </source>
</evidence>
<feature type="domain" description="Alpha-D-phosphohexomutase alpha/beta/alpha" evidence="9">
    <location>
        <begin position="230"/>
        <end position="317"/>
    </location>
</feature>
<dbReference type="Gene3D" id="3.40.120.10">
    <property type="entry name" value="Alpha-D-Glucose-1,6-Bisphosphate, subunit A, domain 3"/>
    <property type="match status" value="3"/>
</dbReference>
<evidence type="ECO:0000256" key="5">
    <source>
        <dbReference type="ARBA" id="ARBA00022842"/>
    </source>
</evidence>
<dbReference type="InterPro" id="IPR005845">
    <property type="entry name" value="A-D-PHexomutase_a/b/a-II"/>
</dbReference>
<dbReference type="RefSeq" id="WP_210116794.1">
    <property type="nucleotide sequence ID" value="NZ_CP054257.1"/>
</dbReference>
<dbReference type="EMBL" id="CP054257">
    <property type="protein sequence ID" value="QTQ12080.1"/>
    <property type="molecule type" value="Genomic_DNA"/>
</dbReference>
<evidence type="ECO:0000256" key="2">
    <source>
        <dbReference type="ARBA" id="ARBA00010231"/>
    </source>
</evidence>
<evidence type="ECO:0000259" key="9">
    <source>
        <dbReference type="Pfam" id="PF02879"/>
    </source>
</evidence>
<dbReference type="SUPFAM" id="SSF55957">
    <property type="entry name" value="Phosphoglucomutase, C-terminal domain"/>
    <property type="match status" value="1"/>
</dbReference>
<evidence type="ECO:0000259" key="10">
    <source>
        <dbReference type="Pfam" id="PF02880"/>
    </source>
</evidence>
<comment type="similarity">
    <text evidence="2 7">Belongs to the phosphohexose mutase family.</text>
</comment>
<evidence type="ECO:0000313" key="11">
    <source>
        <dbReference type="EMBL" id="QTQ12080.1"/>
    </source>
</evidence>
<dbReference type="PANTHER" id="PTHR45745:SF1">
    <property type="entry name" value="PHOSPHOGLUCOMUTASE 2B-RELATED"/>
    <property type="match status" value="1"/>
</dbReference>
<dbReference type="AlphaFoldDB" id="A0A975F004"/>
<dbReference type="GO" id="GO:0008973">
    <property type="term" value="F:phosphopentomutase activity"/>
    <property type="evidence" value="ECO:0007669"/>
    <property type="project" value="TreeGrafter"/>
</dbReference>
<evidence type="ECO:0000259" key="8">
    <source>
        <dbReference type="Pfam" id="PF02878"/>
    </source>
</evidence>
<dbReference type="InterPro" id="IPR005841">
    <property type="entry name" value="Alpha-D-phosphohexomutase_SF"/>
</dbReference>
<keyword evidence="5 7" id="KW-0460">Magnesium</keyword>
<dbReference type="PROSITE" id="PS00710">
    <property type="entry name" value="PGM_PMM"/>
    <property type="match status" value="1"/>
</dbReference>
<dbReference type="PRINTS" id="PR00509">
    <property type="entry name" value="PGMPMM"/>
</dbReference>
<dbReference type="PANTHER" id="PTHR45745">
    <property type="entry name" value="PHOSPHOMANNOMUTASE 45A"/>
    <property type="match status" value="1"/>
</dbReference>
<dbReference type="GO" id="GO:0006166">
    <property type="term" value="P:purine ribonucleoside salvage"/>
    <property type="evidence" value="ECO:0007669"/>
    <property type="project" value="TreeGrafter"/>
</dbReference>
<dbReference type="Gene3D" id="3.30.310.50">
    <property type="entry name" value="Alpha-D-phosphohexomutase, C-terminal domain"/>
    <property type="match status" value="1"/>
</dbReference>
<reference evidence="11" key="2">
    <citation type="journal article" date="2021" name="Microbiol. Resour. Announc.">
        <title>Complete Genome Sequences of Three Human Oral Treponema parvum Isolates.</title>
        <authorList>
            <person name="Zeng H."/>
            <person name="Watt R.M."/>
        </authorList>
    </citation>
    <scope>NUCLEOTIDE SEQUENCE</scope>
    <source>
        <strain evidence="11">ATCC 700773</strain>
    </source>
</reference>
<feature type="domain" description="Alpha-D-phosphohexomutase alpha/beta/alpha" evidence="8">
    <location>
        <begin position="47"/>
        <end position="188"/>
    </location>
</feature>
<proteinExistence type="inferred from homology"/>
<reference evidence="11" key="1">
    <citation type="submission" date="2020-05" db="EMBL/GenBank/DDBJ databases">
        <authorList>
            <person name="Zeng H."/>
            <person name="Chan Y.K."/>
            <person name="Watt R.M."/>
        </authorList>
    </citation>
    <scope>NUCLEOTIDE SEQUENCE</scope>
    <source>
        <strain evidence="11">ATCC 700773</strain>
    </source>
</reference>
<organism evidence="11 12">
    <name type="scientific">Treponema parvum</name>
    <dbReference type="NCBI Taxonomy" id="138851"/>
    <lineage>
        <taxon>Bacteria</taxon>
        <taxon>Pseudomonadati</taxon>
        <taxon>Spirochaetota</taxon>
        <taxon>Spirochaetia</taxon>
        <taxon>Spirochaetales</taxon>
        <taxon>Treponemataceae</taxon>
        <taxon>Treponema</taxon>
    </lineage>
</organism>
<dbReference type="CDD" id="cd05799">
    <property type="entry name" value="PGM2"/>
    <property type="match status" value="1"/>
</dbReference>
<dbReference type="InterPro" id="IPR016066">
    <property type="entry name" value="A-D-PHexomutase_CS"/>
</dbReference>
<dbReference type="GO" id="GO:0005975">
    <property type="term" value="P:carbohydrate metabolic process"/>
    <property type="evidence" value="ECO:0007669"/>
    <property type="project" value="InterPro"/>
</dbReference>
<feature type="domain" description="Alpha-D-phosphohexomutase alpha/beta/alpha" evidence="10">
    <location>
        <begin position="330"/>
        <end position="456"/>
    </location>
</feature>
<name>A0A975F004_9SPIR</name>
<evidence type="ECO:0000256" key="4">
    <source>
        <dbReference type="ARBA" id="ARBA00022723"/>
    </source>
</evidence>
<comment type="cofactor">
    <cofactor evidence="1">
        <name>Mg(2+)</name>
        <dbReference type="ChEBI" id="CHEBI:18420"/>
    </cofactor>
</comment>
<evidence type="ECO:0000313" key="12">
    <source>
        <dbReference type="Proteomes" id="UP000671995"/>
    </source>
</evidence>
<dbReference type="InterPro" id="IPR005844">
    <property type="entry name" value="A-D-PHexomutase_a/b/a-I"/>
</dbReference>
<dbReference type="Pfam" id="PF02879">
    <property type="entry name" value="PGM_PMM_II"/>
    <property type="match status" value="1"/>
</dbReference>
<evidence type="ECO:0000256" key="7">
    <source>
        <dbReference type="RuleBase" id="RU004326"/>
    </source>
</evidence>
<dbReference type="Pfam" id="PF02878">
    <property type="entry name" value="PGM_PMM_I"/>
    <property type="match status" value="1"/>
</dbReference>
<keyword evidence="3" id="KW-0597">Phosphoprotein</keyword>
<dbReference type="GO" id="GO:0000287">
    <property type="term" value="F:magnesium ion binding"/>
    <property type="evidence" value="ECO:0007669"/>
    <property type="project" value="InterPro"/>
</dbReference>
<dbReference type="Proteomes" id="UP000671995">
    <property type="component" value="Chromosome"/>
</dbReference>
<evidence type="ECO:0000256" key="6">
    <source>
        <dbReference type="ARBA" id="ARBA00023235"/>
    </source>
</evidence>
<evidence type="ECO:0000256" key="1">
    <source>
        <dbReference type="ARBA" id="ARBA00001946"/>
    </source>
</evidence>
<keyword evidence="4 7" id="KW-0479">Metal-binding</keyword>
<dbReference type="Pfam" id="PF02880">
    <property type="entry name" value="PGM_PMM_III"/>
    <property type="match status" value="1"/>
</dbReference>
<dbReference type="SUPFAM" id="SSF53738">
    <property type="entry name" value="Phosphoglucomutase, first 3 domains"/>
    <property type="match status" value="3"/>
</dbReference>
<keyword evidence="6" id="KW-0413">Isomerase</keyword>
<gene>
    <name evidence="11" type="ORF">HRI96_07665</name>
</gene>
<dbReference type="InterPro" id="IPR005846">
    <property type="entry name" value="A-D-PHexomutase_a/b/a-III"/>
</dbReference>
<dbReference type="InterPro" id="IPR016055">
    <property type="entry name" value="A-D-PHexomutase_a/b/a-I/II/III"/>
</dbReference>
<dbReference type="InterPro" id="IPR036900">
    <property type="entry name" value="A-D-PHexomutase_C_sf"/>
</dbReference>